<protein>
    <submittedName>
        <fullName evidence="1">ABC transporter permease</fullName>
    </submittedName>
</protein>
<reference evidence="1" key="1">
    <citation type="journal article" date="2025" name="Int. J. Syst. Evol. Microbiol.">
        <title>Inconstantimicrobium mannanitabidum sp. nov., a novel member of the family Clostridiaceae isolated from anoxic soil under the treatment of reductive soil disinfestation.</title>
        <authorList>
            <person name="Ueki A."/>
            <person name="Tonouchi A."/>
            <person name="Honma S."/>
            <person name="Kaku N."/>
            <person name="Ueki K."/>
        </authorList>
    </citation>
    <scope>NUCLEOTIDE SEQUENCE</scope>
    <source>
        <strain evidence="1">TW13</strain>
    </source>
</reference>
<name>A0ACB5RBZ9_9CLOT</name>
<gene>
    <name evidence="1" type="ORF">rsdtw13_20260</name>
</gene>
<evidence type="ECO:0000313" key="2">
    <source>
        <dbReference type="Proteomes" id="UP001058074"/>
    </source>
</evidence>
<organism evidence="1 2">
    <name type="scientific">Inconstantimicrobium mannanitabidum</name>
    <dbReference type="NCBI Taxonomy" id="1604901"/>
    <lineage>
        <taxon>Bacteria</taxon>
        <taxon>Bacillati</taxon>
        <taxon>Bacillota</taxon>
        <taxon>Clostridia</taxon>
        <taxon>Eubacteriales</taxon>
        <taxon>Clostridiaceae</taxon>
        <taxon>Inconstantimicrobium</taxon>
    </lineage>
</organism>
<sequence length="267" mass="30524">MKAYFSFFKIRFINGLQYRAAAYAGIATQLAWGFMYIMLYETFYKSNPSKAPMEFSQLASYIWLQQAFLALFMTWFLDNDIFDLVSSGNVAYELCRPMDLYNTWFSKSCANRLSKALLRFGPILLIAFLLPKPYKFYIPNSLEEFLLFIISMVLALLVVVGYTMFIYICTFYTVSPMGVRMVFVMIADFFAGGLIPLPLLPDWLTKYVNLTPFASMQNMPFRIYSGNLSGKDAYISVGIQAFWAVILVVLGKLMMTRALKNVVVQGG</sequence>
<dbReference type="Proteomes" id="UP001058074">
    <property type="component" value="Unassembled WGS sequence"/>
</dbReference>
<accession>A0ACB5RBZ9</accession>
<proteinExistence type="predicted"/>
<comment type="caution">
    <text evidence="1">The sequence shown here is derived from an EMBL/GenBank/DDBJ whole genome shotgun (WGS) entry which is preliminary data.</text>
</comment>
<keyword evidence="2" id="KW-1185">Reference proteome</keyword>
<evidence type="ECO:0000313" key="1">
    <source>
        <dbReference type="EMBL" id="GKX66768.1"/>
    </source>
</evidence>
<dbReference type="EMBL" id="BROD01000001">
    <property type="protein sequence ID" value="GKX66768.1"/>
    <property type="molecule type" value="Genomic_DNA"/>
</dbReference>